<dbReference type="Gene3D" id="3.30.2310.20">
    <property type="entry name" value="RelE-like"/>
    <property type="match status" value="1"/>
</dbReference>
<dbReference type="GO" id="GO:0016787">
    <property type="term" value="F:hydrolase activity"/>
    <property type="evidence" value="ECO:0007669"/>
    <property type="project" value="UniProtKB-KW"/>
</dbReference>
<evidence type="ECO:0000256" key="2">
    <source>
        <dbReference type="ARBA" id="ARBA00022649"/>
    </source>
</evidence>
<dbReference type="SUPFAM" id="SSF143011">
    <property type="entry name" value="RelE-like"/>
    <property type="match status" value="1"/>
</dbReference>
<dbReference type="InterPro" id="IPR035093">
    <property type="entry name" value="RelE/ParE_toxin_dom_sf"/>
</dbReference>
<evidence type="ECO:0000313" key="7">
    <source>
        <dbReference type="EMBL" id="RWY55578.1"/>
    </source>
</evidence>
<evidence type="ECO:0000256" key="1">
    <source>
        <dbReference type="ARBA" id="ARBA00008172"/>
    </source>
</evidence>
<dbReference type="PANTHER" id="PTHR38039">
    <property type="entry name" value="TOXIN YOEB"/>
    <property type="match status" value="1"/>
</dbReference>
<dbReference type="NCBIfam" id="TIGR02116">
    <property type="entry name" value="toxin_Txe_YoeB"/>
    <property type="match status" value="1"/>
</dbReference>
<dbReference type="Pfam" id="PF06769">
    <property type="entry name" value="YoeB_toxin"/>
    <property type="match status" value="1"/>
</dbReference>
<keyword evidence="5" id="KW-0378">Hydrolase</keyword>
<sequence length="85" mass="9787">MEVILASAALSHLKEWQKSGNVRIQNKINQLLYSIMETPFEGIGKPEPLKHQLSGKWSRRIDQEHRIVYAVDGNILNVYSLKGHY</sequence>
<dbReference type="RefSeq" id="WP_128532396.1">
    <property type="nucleotide sequence ID" value="NZ_SBIW01000002.1"/>
</dbReference>
<keyword evidence="3" id="KW-0540">Nuclease</keyword>
<dbReference type="GO" id="GO:0004519">
    <property type="term" value="F:endonuclease activity"/>
    <property type="evidence" value="ECO:0007669"/>
    <property type="project" value="UniProtKB-KW"/>
</dbReference>
<name>A0A3S3XCV4_9SPHI</name>
<evidence type="ECO:0000256" key="6">
    <source>
        <dbReference type="ARBA" id="ARBA00030388"/>
    </source>
</evidence>
<dbReference type="Proteomes" id="UP000286701">
    <property type="component" value="Unassembled WGS sequence"/>
</dbReference>
<dbReference type="AlphaFoldDB" id="A0A3S3XCV4"/>
<proteinExistence type="inferred from homology"/>
<evidence type="ECO:0000256" key="4">
    <source>
        <dbReference type="ARBA" id="ARBA00022759"/>
    </source>
</evidence>
<dbReference type="OrthoDB" id="9801102at2"/>
<accession>A0A3S3XCV4</accession>
<dbReference type="GO" id="GO:0006401">
    <property type="term" value="P:RNA catabolic process"/>
    <property type="evidence" value="ECO:0007669"/>
    <property type="project" value="InterPro"/>
</dbReference>
<keyword evidence="2" id="KW-1277">Toxin-antitoxin system</keyword>
<organism evidence="7 8">
    <name type="scientific">Mucilaginibacter gilvus</name>
    <dbReference type="NCBI Taxonomy" id="2305909"/>
    <lineage>
        <taxon>Bacteria</taxon>
        <taxon>Pseudomonadati</taxon>
        <taxon>Bacteroidota</taxon>
        <taxon>Sphingobacteriia</taxon>
        <taxon>Sphingobacteriales</taxon>
        <taxon>Sphingobacteriaceae</taxon>
        <taxon>Mucilaginibacter</taxon>
    </lineage>
</organism>
<dbReference type="InterPro" id="IPR009614">
    <property type="entry name" value="YoeB_toxin"/>
</dbReference>
<protein>
    <recommendedName>
        <fullName evidence="6">Putative mRNA interferase YoeB</fullName>
    </recommendedName>
</protein>
<comment type="similarity">
    <text evidence="1">Belongs to the YoeB family.</text>
</comment>
<evidence type="ECO:0000313" key="8">
    <source>
        <dbReference type="Proteomes" id="UP000286701"/>
    </source>
</evidence>
<keyword evidence="4" id="KW-0255">Endonuclease</keyword>
<comment type="caution">
    <text evidence="7">The sequence shown here is derived from an EMBL/GenBank/DDBJ whole genome shotgun (WGS) entry which is preliminary data.</text>
</comment>
<evidence type="ECO:0000256" key="5">
    <source>
        <dbReference type="ARBA" id="ARBA00022801"/>
    </source>
</evidence>
<evidence type="ECO:0000256" key="3">
    <source>
        <dbReference type="ARBA" id="ARBA00022722"/>
    </source>
</evidence>
<dbReference type="GO" id="GO:0045892">
    <property type="term" value="P:negative regulation of DNA-templated transcription"/>
    <property type="evidence" value="ECO:0007669"/>
    <property type="project" value="TreeGrafter"/>
</dbReference>
<reference evidence="7 8" key="1">
    <citation type="submission" date="2019-01" db="EMBL/GenBank/DDBJ databases">
        <title>Mucilaginibacter antarcticum sp. nov., isolated from antarctic soil.</title>
        <authorList>
            <person name="Yan Y.-Q."/>
            <person name="Du Z.-J."/>
        </authorList>
    </citation>
    <scope>NUCLEOTIDE SEQUENCE [LARGE SCALE GENOMIC DNA]</scope>
    <source>
        <strain evidence="7 8">F01003</strain>
    </source>
</reference>
<dbReference type="PANTHER" id="PTHR38039:SF1">
    <property type="entry name" value="TOXIN YOEB"/>
    <property type="match status" value="1"/>
</dbReference>
<dbReference type="EMBL" id="SBIW01000002">
    <property type="protein sequence ID" value="RWY55578.1"/>
    <property type="molecule type" value="Genomic_DNA"/>
</dbReference>
<gene>
    <name evidence="7" type="ORF">EPL05_04165</name>
</gene>
<keyword evidence="8" id="KW-1185">Reference proteome</keyword>